<dbReference type="OrthoDB" id="201504at2759"/>
<dbReference type="PANTHER" id="PTHR32251:SF23">
    <property type="entry name" value="3-OXO-5-ALPHA-STEROID 4-DEHYDROGENASE (DUF1295)"/>
    <property type="match status" value="1"/>
</dbReference>
<evidence type="ECO:0000313" key="2">
    <source>
        <dbReference type="EMBL" id="PIA19782.1"/>
    </source>
</evidence>
<feature type="transmembrane region" description="Helical" evidence="1">
    <location>
        <begin position="178"/>
        <end position="199"/>
    </location>
</feature>
<evidence type="ECO:0000256" key="1">
    <source>
        <dbReference type="SAM" id="Phobius"/>
    </source>
</evidence>
<keyword evidence="3" id="KW-1185">Reference proteome</keyword>
<feature type="transmembrane region" description="Helical" evidence="1">
    <location>
        <begin position="146"/>
        <end position="166"/>
    </location>
</feature>
<dbReference type="Pfam" id="PF06966">
    <property type="entry name" value="DUF1295"/>
    <property type="match status" value="1"/>
</dbReference>
<dbReference type="GO" id="GO:0016020">
    <property type="term" value="C:membrane"/>
    <property type="evidence" value="ECO:0007669"/>
    <property type="project" value="TreeGrafter"/>
</dbReference>
<sequence>MLECAVHSIEVLKTQMLRVFEKYPLEETEHIRGLFWGTVIGSWLLTFVKQNGRRNYSIVDRLWPIFPAGLVVQWTYDRWTQDIAKNGQAIVAVALVIIWSIRLSYNSARRGDYALGAEDYRWKVVRKRMEQCYFIPRIAKGIVWELFNAVFISWFQLALLYHLVVPVRQLLYAYTSEWSIGTFILALLMVGLLVGEALADQQQFNFQQLKKQGGEERSGDVAAGFVSTGLWRFSRHPNVFCEQAFWLAMAVFCGRALGTEAEGECCHLFVGSFVLIALMWGSVSLTESISSQKYPLYQAYQLRTSRLIPCTPLSNAQVIARAHKHRSRA</sequence>
<accession>A0A2G5BLD9</accession>
<name>A0A2G5BLD9_COERN</name>
<dbReference type="EMBL" id="KZ303486">
    <property type="protein sequence ID" value="PIA19782.1"/>
    <property type="molecule type" value="Genomic_DNA"/>
</dbReference>
<proteinExistence type="predicted"/>
<gene>
    <name evidence="2" type="ORF">COEREDRAFT_79052</name>
</gene>
<organism evidence="2 3">
    <name type="scientific">Coemansia reversa (strain ATCC 12441 / NRRL 1564)</name>
    <dbReference type="NCBI Taxonomy" id="763665"/>
    <lineage>
        <taxon>Eukaryota</taxon>
        <taxon>Fungi</taxon>
        <taxon>Fungi incertae sedis</taxon>
        <taxon>Zoopagomycota</taxon>
        <taxon>Kickxellomycotina</taxon>
        <taxon>Kickxellomycetes</taxon>
        <taxon>Kickxellales</taxon>
        <taxon>Kickxellaceae</taxon>
        <taxon>Coemansia</taxon>
    </lineage>
</organism>
<protein>
    <submittedName>
        <fullName evidence="2">DUF1295-domain-containing protein</fullName>
    </submittedName>
</protein>
<reference evidence="2 3" key="1">
    <citation type="journal article" date="2015" name="Genome Biol. Evol.">
        <title>Phylogenomic analyses indicate that early fungi evolved digesting cell walls of algal ancestors of land plants.</title>
        <authorList>
            <person name="Chang Y."/>
            <person name="Wang S."/>
            <person name="Sekimoto S."/>
            <person name="Aerts A.L."/>
            <person name="Choi C."/>
            <person name="Clum A."/>
            <person name="LaButti K.M."/>
            <person name="Lindquist E.A."/>
            <person name="Yee Ngan C."/>
            <person name="Ohm R.A."/>
            <person name="Salamov A.A."/>
            <person name="Grigoriev I.V."/>
            <person name="Spatafora J.W."/>
            <person name="Berbee M.L."/>
        </authorList>
    </citation>
    <scope>NUCLEOTIDE SEQUENCE [LARGE SCALE GENOMIC DNA]</scope>
    <source>
        <strain evidence="2 3">NRRL 1564</strain>
    </source>
</reference>
<evidence type="ECO:0000313" key="3">
    <source>
        <dbReference type="Proteomes" id="UP000242474"/>
    </source>
</evidence>
<dbReference type="InterPro" id="IPR010721">
    <property type="entry name" value="UstE-like"/>
</dbReference>
<keyword evidence="1" id="KW-0472">Membrane</keyword>
<dbReference type="PANTHER" id="PTHR32251">
    <property type="entry name" value="3-OXO-5-ALPHA-STEROID 4-DEHYDROGENASE"/>
    <property type="match status" value="1"/>
</dbReference>
<keyword evidence="1" id="KW-1133">Transmembrane helix</keyword>
<dbReference type="Proteomes" id="UP000242474">
    <property type="component" value="Unassembled WGS sequence"/>
</dbReference>
<dbReference type="Gene3D" id="1.20.120.1630">
    <property type="match status" value="1"/>
</dbReference>
<keyword evidence="1" id="KW-0812">Transmembrane</keyword>
<dbReference type="AlphaFoldDB" id="A0A2G5BLD9"/>